<organism evidence="1 2">
    <name type="scientific">Persea americana</name>
    <name type="common">Avocado</name>
    <dbReference type="NCBI Taxonomy" id="3435"/>
    <lineage>
        <taxon>Eukaryota</taxon>
        <taxon>Viridiplantae</taxon>
        <taxon>Streptophyta</taxon>
        <taxon>Embryophyta</taxon>
        <taxon>Tracheophyta</taxon>
        <taxon>Spermatophyta</taxon>
        <taxon>Magnoliopsida</taxon>
        <taxon>Magnoliidae</taxon>
        <taxon>Laurales</taxon>
        <taxon>Lauraceae</taxon>
        <taxon>Persea</taxon>
    </lineage>
</organism>
<keyword evidence="2" id="KW-1185">Reference proteome</keyword>
<protein>
    <submittedName>
        <fullName evidence="1">Uncharacterized protein</fullName>
    </submittedName>
</protein>
<evidence type="ECO:0000313" key="2">
    <source>
        <dbReference type="Proteomes" id="UP001234297"/>
    </source>
</evidence>
<dbReference type="Proteomes" id="UP001234297">
    <property type="component" value="Chromosome 4"/>
</dbReference>
<evidence type="ECO:0000313" key="1">
    <source>
        <dbReference type="EMBL" id="KAJ8617160.1"/>
    </source>
</evidence>
<accession>A0ACC2K7R9</accession>
<sequence>MQRLQTSHQNSKLPNYQKPKKLYLQALLGSPFLYKQERTPISSITEEPLEPQNLLKGQKGCFCWWEWQKHLRLVTPGKMGCAANIGKYRLERTIGEGSFAKVKAAVNTETGQSAAIKIIDKQMVMDNKHMEQVKREISTMKLLCHPNIVRIYEVIATKTKIYLVMEYVSGGPLTEKLSYLKRFSEGEARKFFQQLIDAVEYCHCRGVYHRDLKPENLLIDSKGNLKVSDFGLSTLNKHGDLLATACGSPSYVAPEVISKKKYNGSAADVWSCGVILFEMLAGYLPFNDQNLMNLFRKISRAEYTCPEWFSASQRKLIFRILEPVPTWRMTVAEIIEDKWFKIDYQPSTGTNHEKSVNLDAFNAAFDGMGGTANMDKAPSQSFINAFQLIAMSSDLDLSGLFEEQDDTKQKTRLSSKHSIHETIGKIEVAAKFVRLSFERMNNSKVKLLGKRELTRSKQQLTVSAEVIEVTPTHCMVEITQSNGELWVYKEFCKSLSSVLEENPGGSTMLHLSSTAKRVNGKEIQQNGSSKEEETNRDTKEFLRGYSSS</sequence>
<comment type="caution">
    <text evidence="1">The sequence shown here is derived from an EMBL/GenBank/DDBJ whole genome shotgun (WGS) entry which is preliminary data.</text>
</comment>
<reference evidence="1 2" key="1">
    <citation type="journal article" date="2022" name="Hortic Res">
        <title>A haplotype resolved chromosomal level avocado genome allows analysis of novel avocado genes.</title>
        <authorList>
            <person name="Nath O."/>
            <person name="Fletcher S.J."/>
            <person name="Hayward A."/>
            <person name="Shaw L.M."/>
            <person name="Masouleh A.K."/>
            <person name="Furtado A."/>
            <person name="Henry R.J."/>
            <person name="Mitter N."/>
        </authorList>
    </citation>
    <scope>NUCLEOTIDE SEQUENCE [LARGE SCALE GENOMIC DNA]</scope>
    <source>
        <strain evidence="2">cv. Hass</strain>
    </source>
</reference>
<gene>
    <name evidence="1" type="ORF">MRB53_013346</name>
</gene>
<proteinExistence type="predicted"/>
<name>A0ACC2K7R9_PERAE</name>
<dbReference type="EMBL" id="CM056812">
    <property type="protein sequence ID" value="KAJ8617160.1"/>
    <property type="molecule type" value="Genomic_DNA"/>
</dbReference>